<dbReference type="eggNOG" id="ENOG5033U2P">
    <property type="taxonomic scope" value="Bacteria"/>
</dbReference>
<evidence type="ECO:0000313" key="2">
    <source>
        <dbReference type="Proteomes" id="UP000015423"/>
    </source>
</evidence>
<keyword evidence="1" id="KW-0378">Hydrolase</keyword>
<dbReference type="EMBL" id="CP006259">
    <property type="protein sequence ID" value="AGS71326.1"/>
    <property type="molecule type" value="Genomic_DNA"/>
</dbReference>
<organism evidence="1 2">
    <name type="scientific">Streptomyces collinus (strain DSM 40733 / Tue 365)</name>
    <dbReference type="NCBI Taxonomy" id="1214242"/>
    <lineage>
        <taxon>Bacteria</taxon>
        <taxon>Bacillati</taxon>
        <taxon>Actinomycetota</taxon>
        <taxon>Actinomycetes</taxon>
        <taxon>Kitasatosporales</taxon>
        <taxon>Streptomycetaceae</taxon>
        <taxon>Streptomyces</taxon>
    </lineage>
</organism>
<protein>
    <submittedName>
        <fullName evidence="1">Putative hydrolase</fullName>
    </submittedName>
</protein>
<dbReference type="KEGG" id="sci:B446_22570"/>
<proteinExistence type="predicted"/>
<keyword evidence="2" id="KW-1185">Reference proteome</keyword>
<sequence>MGQLGGLVGRAVHGVDALHQRVVGVREDLPAQLGVVAVEADDERLGDVLAAVLQELQRLDDAVGDLVTGGDATEDVHEDGLDVRVAQDDLQAVRHDLGGGATADVQEVGGLDAAVVLTGVGDDVQGAHDETRAVADDADLTVELDVVEVLLLGGRLERVGGVLVVELRVLGVAELGVLVERHLAVEGDDLTGGDLRERVDLDEEGVRLDEGVPQLDEDVHDLVRDLGRELGGLDDLAGLGLVHTVDRVDRRLGDGLRTGGRHLLDLHAALDGGDGEEGAVRTVEEVGDVVLLDDLRGGLGNHDLVDRVALDVHAEDVRRTGDGLVRGGGQLDATGLAAATDLHLRLDDGLAAEPLGDRARRLRRVDDFTGQHRYIVLGEEVPRLVLEQVHALPSLSVISRFVGCVGVPRRAT</sequence>
<dbReference type="HOGENOM" id="CLU_679491_0_0_11"/>
<gene>
    <name evidence="1" type="ORF">B446_22570</name>
</gene>
<dbReference type="Proteomes" id="UP000015423">
    <property type="component" value="Chromosome"/>
</dbReference>
<accession>S5UZY4</accession>
<name>S5UZY4_STRC3</name>
<reference evidence="1 2" key="2">
    <citation type="journal article" date="2013" name="J. Biotechnol.">
        <title>Complete genome sequence of the kirromycin producer Streptomyces collinus Tu 365 consisting of a linear chromosome and two linear plasmids.</title>
        <authorList>
            <person name="Ruckert C."/>
            <person name="Szczepanowski R."/>
            <person name="Albersmeier A."/>
            <person name="Goesmann A."/>
            <person name="Iftime D."/>
            <person name="Musiol E.M."/>
            <person name="Blin K."/>
            <person name="Wohlleben W."/>
            <person name="Puhler A."/>
            <person name="Kalinowski J."/>
            <person name="Weber T."/>
        </authorList>
    </citation>
    <scope>NUCLEOTIDE SEQUENCE [LARGE SCALE GENOMIC DNA]</scope>
    <source>
        <strain evidence="2">DSM 40733 / Tue 365</strain>
    </source>
</reference>
<dbReference type="GO" id="GO:0016787">
    <property type="term" value="F:hydrolase activity"/>
    <property type="evidence" value="ECO:0007669"/>
    <property type="project" value="UniProtKB-KW"/>
</dbReference>
<evidence type="ECO:0000313" key="1">
    <source>
        <dbReference type="EMBL" id="AGS71326.1"/>
    </source>
</evidence>
<reference evidence="2" key="1">
    <citation type="submission" date="2012-10" db="EMBL/GenBank/DDBJ databases">
        <title>The complete genome sequence of Streptomyces collinus Tu 365.</title>
        <authorList>
            <person name="Ruckert C."/>
            <person name="Szczepanowski R."/>
            <person name="Goesmann A."/>
            <person name="Pross E.K."/>
            <person name="Musiol E.M."/>
            <person name="Blin K."/>
            <person name="Wohlleben W."/>
            <person name="Puhler A."/>
            <person name="Weber T."/>
            <person name="Kalinowski J."/>
        </authorList>
    </citation>
    <scope>NUCLEOTIDE SEQUENCE [LARGE SCALE GENOMIC DNA]</scope>
    <source>
        <strain evidence="2">DSM 40733 / Tue 365</strain>
    </source>
</reference>
<dbReference type="AlphaFoldDB" id="S5UZY4"/>